<evidence type="ECO:0000256" key="1">
    <source>
        <dbReference type="SAM" id="Phobius"/>
    </source>
</evidence>
<accession>A0A2T6K8J7</accession>
<dbReference type="OrthoDB" id="3078805at2"/>
<feature type="chain" id="PRO_5015407001" evidence="2">
    <location>
        <begin position="24"/>
        <end position="236"/>
    </location>
</feature>
<gene>
    <name evidence="3" type="ORF">C8N45_11555</name>
</gene>
<protein>
    <submittedName>
        <fullName evidence="3">Putative secreted protein</fullName>
    </submittedName>
</protein>
<sequence length="236" mass="24236">MNIYRTFSAAAFAVMCFAGSAHAITLSFAEFSSSSNDPATGASGEVQLDFSAVDGIARVDVTVTNTTELTDFGSGATESQLTGFGFDLLDGVAFAGMYVIGSFLDTTLLNASFSPFGTLDLAFSDNGDFNGGNANSALPEGQSDMFSFALTLGSFGTVAALEAAFEAAFIEESLDAGMRFQQVNAGEGSDKLLFNPEVSTVPLPAGLPLLLTCLAVTGILARRKGPSPASAIAQPV</sequence>
<organism evidence="3 4">
    <name type="scientific">Yoonia sediminilitoris</name>
    <dbReference type="NCBI Taxonomy" id="1286148"/>
    <lineage>
        <taxon>Bacteria</taxon>
        <taxon>Pseudomonadati</taxon>
        <taxon>Pseudomonadota</taxon>
        <taxon>Alphaproteobacteria</taxon>
        <taxon>Rhodobacterales</taxon>
        <taxon>Paracoccaceae</taxon>
        <taxon>Yoonia</taxon>
    </lineage>
</organism>
<name>A0A2T6K8J7_9RHOB</name>
<keyword evidence="1" id="KW-1133">Transmembrane helix</keyword>
<comment type="caution">
    <text evidence="3">The sequence shown here is derived from an EMBL/GenBank/DDBJ whole genome shotgun (WGS) entry which is preliminary data.</text>
</comment>
<reference evidence="3 4" key="1">
    <citation type="submission" date="2018-04" db="EMBL/GenBank/DDBJ databases">
        <title>Genomic Encyclopedia of Archaeal and Bacterial Type Strains, Phase II (KMG-II): from individual species to whole genera.</title>
        <authorList>
            <person name="Goeker M."/>
        </authorList>
    </citation>
    <scope>NUCLEOTIDE SEQUENCE [LARGE SCALE GENOMIC DNA]</scope>
    <source>
        <strain evidence="3 4">DSM 29955</strain>
    </source>
</reference>
<evidence type="ECO:0000313" key="3">
    <source>
        <dbReference type="EMBL" id="PUB11071.1"/>
    </source>
</evidence>
<feature type="signal peptide" evidence="2">
    <location>
        <begin position="1"/>
        <end position="23"/>
    </location>
</feature>
<proteinExistence type="predicted"/>
<evidence type="ECO:0000256" key="2">
    <source>
        <dbReference type="SAM" id="SignalP"/>
    </source>
</evidence>
<keyword evidence="1" id="KW-0472">Membrane</keyword>
<dbReference type="EMBL" id="QBUD01000015">
    <property type="protein sequence ID" value="PUB11071.1"/>
    <property type="molecule type" value="Genomic_DNA"/>
</dbReference>
<evidence type="ECO:0000313" key="4">
    <source>
        <dbReference type="Proteomes" id="UP000244523"/>
    </source>
</evidence>
<dbReference type="Proteomes" id="UP000244523">
    <property type="component" value="Unassembled WGS sequence"/>
</dbReference>
<dbReference type="RefSeq" id="WP_108388196.1">
    <property type="nucleotide sequence ID" value="NZ_QBUD01000015.1"/>
</dbReference>
<dbReference type="AlphaFoldDB" id="A0A2T6K8J7"/>
<keyword evidence="1" id="KW-0812">Transmembrane</keyword>
<keyword evidence="4" id="KW-1185">Reference proteome</keyword>
<keyword evidence="2" id="KW-0732">Signal</keyword>
<feature type="transmembrane region" description="Helical" evidence="1">
    <location>
        <begin position="201"/>
        <end position="221"/>
    </location>
</feature>